<evidence type="ECO:0000313" key="2">
    <source>
        <dbReference type="EMBL" id="AIM27295.1"/>
    </source>
</evidence>
<dbReference type="Proteomes" id="UP000029084">
    <property type="component" value="Chromosome"/>
</dbReference>
<accession>A0A088E7I6</accession>
<proteinExistence type="predicted"/>
<dbReference type="AlphaFoldDB" id="A0A088E7I6"/>
<feature type="region of interest" description="Disordered" evidence="1">
    <location>
        <begin position="54"/>
        <end position="80"/>
    </location>
</feature>
<sequence>MMIYRVVPKVRERTWVVRYYEHRWELNPAEIQEMRDWWSDTGTLNLTWYETSPRGSYASARGRGEEGESWGPESRNSNLESLCGDETREASALMTLTPLTLSSLVTTHVLDTAELKWNTG</sequence>
<evidence type="ECO:0000256" key="1">
    <source>
        <dbReference type="SAM" id="MobiDB-lite"/>
    </source>
</evidence>
<name>A0A088E7I6_9CREN</name>
<dbReference type="EMBL" id="CP008822">
    <property type="protein sequence ID" value="AIM27295.1"/>
    <property type="molecule type" value="Genomic_DNA"/>
</dbReference>
<gene>
    <name evidence="2" type="ORF">HA72_1148</name>
</gene>
<protein>
    <submittedName>
        <fullName evidence="2">Uncharacterized protein</fullName>
    </submittedName>
</protein>
<organism evidence="2 3">
    <name type="scientific">Metallosphaera sedula</name>
    <dbReference type="NCBI Taxonomy" id="43687"/>
    <lineage>
        <taxon>Archaea</taxon>
        <taxon>Thermoproteota</taxon>
        <taxon>Thermoprotei</taxon>
        <taxon>Sulfolobales</taxon>
        <taxon>Sulfolobaceae</taxon>
        <taxon>Metallosphaera</taxon>
    </lineage>
</organism>
<evidence type="ECO:0000313" key="3">
    <source>
        <dbReference type="Proteomes" id="UP000029084"/>
    </source>
</evidence>
<reference evidence="2 3" key="1">
    <citation type="journal article" date="2014" name="J. Bacteriol.">
        <title>Role of an Archaeal PitA Transporter in the Copper and Arsenic Resistance of Metallosphaera sedula, an Extreme Thermoacidophile.</title>
        <authorList>
            <person name="McCarthy S."/>
            <person name="Ai C."/>
            <person name="Wheaton G."/>
            <person name="Tevatia R."/>
            <person name="Eckrich V."/>
            <person name="Kelly R."/>
            <person name="Blum P."/>
        </authorList>
    </citation>
    <scope>NUCLEOTIDE SEQUENCE [LARGE SCALE GENOMIC DNA]</scope>
    <source>
        <strain evidence="2 3">CuR1</strain>
    </source>
</reference>